<reference evidence="5 6" key="2">
    <citation type="submission" date="2020-03" db="EMBL/GenBank/DDBJ databases">
        <title>Kangsaoukella pontilimi gen. nov., sp. nov., a new member of the family Rhodobacteraceae isolated from a tidal mudflat.</title>
        <authorList>
            <person name="Kim I.S."/>
        </authorList>
    </citation>
    <scope>NUCLEOTIDE SEQUENCE [LARGE SCALE GENOMIC DNA]</scope>
    <source>
        <strain evidence="5 6">GH1-50</strain>
    </source>
</reference>
<dbReference type="Pfam" id="PF13419">
    <property type="entry name" value="HAD_2"/>
    <property type="match status" value="1"/>
</dbReference>
<gene>
    <name evidence="5" type="ORF">GQ651_07825</name>
</gene>
<dbReference type="SUPFAM" id="SSF56784">
    <property type="entry name" value="HAD-like"/>
    <property type="match status" value="1"/>
</dbReference>
<keyword evidence="6" id="KW-1185">Reference proteome</keyword>
<dbReference type="NCBIfam" id="TIGR01509">
    <property type="entry name" value="HAD-SF-IA-v3"/>
    <property type="match status" value="1"/>
</dbReference>
<dbReference type="NCBIfam" id="TIGR01549">
    <property type="entry name" value="HAD-SF-IA-v1"/>
    <property type="match status" value="1"/>
</dbReference>
<proteinExistence type="inferred from homology"/>
<comment type="similarity">
    <text evidence="3">Belongs to the HAD-like hydrolase superfamily. CbbY/CbbZ/Gph/YieH family.</text>
</comment>
<dbReference type="InterPro" id="IPR036412">
    <property type="entry name" value="HAD-like_sf"/>
</dbReference>
<protein>
    <recommendedName>
        <fullName evidence="4">phosphoglycolate phosphatase</fullName>
        <ecNumber evidence="4">3.1.3.18</ecNumber>
    </recommendedName>
</protein>
<reference evidence="5 6" key="1">
    <citation type="submission" date="2019-12" db="EMBL/GenBank/DDBJ databases">
        <authorList>
            <person name="Lee S.D."/>
        </authorList>
    </citation>
    <scope>NUCLEOTIDE SEQUENCE [LARGE SCALE GENOMIC DNA]</scope>
    <source>
        <strain evidence="5 6">GH1-50</strain>
    </source>
</reference>
<dbReference type="InterPro" id="IPR023198">
    <property type="entry name" value="PGP-like_dom2"/>
</dbReference>
<dbReference type="EC" id="3.1.3.18" evidence="4"/>
<evidence type="ECO:0000256" key="2">
    <source>
        <dbReference type="ARBA" id="ARBA00004818"/>
    </source>
</evidence>
<dbReference type="GO" id="GO:0006281">
    <property type="term" value="P:DNA repair"/>
    <property type="evidence" value="ECO:0007669"/>
    <property type="project" value="TreeGrafter"/>
</dbReference>
<dbReference type="GO" id="GO:0008967">
    <property type="term" value="F:phosphoglycolate phosphatase activity"/>
    <property type="evidence" value="ECO:0007669"/>
    <property type="project" value="UniProtKB-EC"/>
</dbReference>
<sequence>MTPVLFDLDGTLIDSLGGITEAANATLAEWDVAPIGPDLTVGFVGRGEKVFVQRMIAATALPEGEEAAILPRFVEHYKIAARNTPLMPGARAALDRLHAQGVALGLVTNKPRAPLGPTLEAAGLTQDFQVVLAGDDLPRRKPDPDPIFEAMRVLGAERCLYVGDSDIDAETALAAGQPFVLYTEGIRTVPVEDIPHTEKFSDFADLDAIIARIDEGWSAGRVGL</sequence>
<evidence type="ECO:0000256" key="1">
    <source>
        <dbReference type="ARBA" id="ARBA00000830"/>
    </source>
</evidence>
<dbReference type="RefSeq" id="WP_160763610.1">
    <property type="nucleotide sequence ID" value="NZ_WUPT01000001.1"/>
</dbReference>
<name>A0A7C9MDM6_9RHOB</name>
<dbReference type="InterPro" id="IPR006439">
    <property type="entry name" value="HAD-SF_hydro_IA"/>
</dbReference>
<dbReference type="PANTHER" id="PTHR43434:SF1">
    <property type="entry name" value="PHOSPHOGLYCOLATE PHOSPHATASE"/>
    <property type="match status" value="1"/>
</dbReference>
<dbReference type="SFLD" id="SFLDS00003">
    <property type="entry name" value="Haloacid_Dehalogenase"/>
    <property type="match status" value="1"/>
</dbReference>
<comment type="caution">
    <text evidence="5">The sequence shown here is derived from an EMBL/GenBank/DDBJ whole genome shotgun (WGS) entry which is preliminary data.</text>
</comment>
<organism evidence="5 6">
    <name type="scientific">Kangsaoukella pontilimi</name>
    <dbReference type="NCBI Taxonomy" id="2691042"/>
    <lineage>
        <taxon>Bacteria</taxon>
        <taxon>Pseudomonadati</taxon>
        <taxon>Pseudomonadota</taxon>
        <taxon>Alphaproteobacteria</taxon>
        <taxon>Rhodobacterales</taxon>
        <taxon>Paracoccaceae</taxon>
        <taxon>Kangsaoukella</taxon>
    </lineage>
</organism>
<dbReference type="Gene3D" id="1.10.150.240">
    <property type="entry name" value="Putative phosphatase, domain 2"/>
    <property type="match status" value="1"/>
</dbReference>
<dbReference type="SFLD" id="SFLDG01129">
    <property type="entry name" value="C1.5:_HAD__Beta-PGM__Phosphata"/>
    <property type="match status" value="1"/>
</dbReference>
<comment type="pathway">
    <text evidence="2">Organic acid metabolism; glycolate biosynthesis; glycolate from 2-phosphoglycolate: step 1/1.</text>
</comment>
<evidence type="ECO:0000313" key="5">
    <source>
        <dbReference type="EMBL" id="MXQ07752.1"/>
    </source>
</evidence>
<dbReference type="EMBL" id="WUPT01000001">
    <property type="protein sequence ID" value="MXQ07752.1"/>
    <property type="molecule type" value="Genomic_DNA"/>
</dbReference>
<evidence type="ECO:0000256" key="4">
    <source>
        <dbReference type="ARBA" id="ARBA00013078"/>
    </source>
</evidence>
<keyword evidence="5" id="KW-0378">Hydrolase</keyword>
<dbReference type="Proteomes" id="UP000480350">
    <property type="component" value="Unassembled WGS sequence"/>
</dbReference>
<dbReference type="GO" id="GO:0005829">
    <property type="term" value="C:cytosol"/>
    <property type="evidence" value="ECO:0007669"/>
    <property type="project" value="TreeGrafter"/>
</dbReference>
<accession>A0A7C9MDM6</accession>
<dbReference type="AlphaFoldDB" id="A0A7C9MDM6"/>
<dbReference type="InterPro" id="IPR023214">
    <property type="entry name" value="HAD_sf"/>
</dbReference>
<dbReference type="Gene3D" id="3.40.50.1000">
    <property type="entry name" value="HAD superfamily/HAD-like"/>
    <property type="match status" value="1"/>
</dbReference>
<evidence type="ECO:0000256" key="3">
    <source>
        <dbReference type="ARBA" id="ARBA00006171"/>
    </source>
</evidence>
<evidence type="ECO:0000313" key="6">
    <source>
        <dbReference type="Proteomes" id="UP000480350"/>
    </source>
</evidence>
<dbReference type="InterPro" id="IPR041492">
    <property type="entry name" value="HAD_2"/>
</dbReference>
<comment type="catalytic activity">
    <reaction evidence="1">
        <text>2-phosphoglycolate + H2O = glycolate + phosphate</text>
        <dbReference type="Rhea" id="RHEA:14369"/>
        <dbReference type="ChEBI" id="CHEBI:15377"/>
        <dbReference type="ChEBI" id="CHEBI:29805"/>
        <dbReference type="ChEBI" id="CHEBI:43474"/>
        <dbReference type="ChEBI" id="CHEBI:58033"/>
        <dbReference type="EC" id="3.1.3.18"/>
    </reaction>
</comment>
<dbReference type="PANTHER" id="PTHR43434">
    <property type="entry name" value="PHOSPHOGLYCOLATE PHOSPHATASE"/>
    <property type="match status" value="1"/>
</dbReference>
<dbReference type="PRINTS" id="PR00413">
    <property type="entry name" value="HADHALOGNASE"/>
</dbReference>
<dbReference type="InterPro" id="IPR050155">
    <property type="entry name" value="HAD-like_hydrolase_sf"/>
</dbReference>